<comment type="caution">
    <text evidence="1">The sequence shown here is derived from an EMBL/GenBank/DDBJ whole genome shotgun (WGS) entry which is preliminary data.</text>
</comment>
<proteinExistence type="predicted"/>
<evidence type="ECO:0000313" key="1">
    <source>
        <dbReference type="EMBL" id="MPC44094.1"/>
    </source>
</evidence>
<sequence>MVGETQHSRTQRLGLTVEARRGGLPFASEFLSLPKNLKFRTSNLGRAGHSLLKDTFPSYLGHKTQLYAPQPVHLPFQSLTPASPSQDLMPPPLFP</sequence>
<dbReference type="EMBL" id="VSRR010006124">
    <property type="protein sequence ID" value="MPC44094.1"/>
    <property type="molecule type" value="Genomic_DNA"/>
</dbReference>
<accession>A0A5B7FI15</accession>
<protein>
    <submittedName>
        <fullName evidence="1">Uncharacterized protein</fullName>
    </submittedName>
</protein>
<dbReference type="AlphaFoldDB" id="A0A5B7FI15"/>
<evidence type="ECO:0000313" key="2">
    <source>
        <dbReference type="Proteomes" id="UP000324222"/>
    </source>
</evidence>
<reference evidence="1 2" key="1">
    <citation type="submission" date="2019-05" db="EMBL/GenBank/DDBJ databases">
        <title>Another draft genome of Portunus trituberculatus and its Hox gene families provides insights of decapod evolution.</title>
        <authorList>
            <person name="Jeong J.-H."/>
            <person name="Song I."/>
            <person name="Kim S."/>
            <person name="Choi T."/>
            <person name="Kim D."/>
            <person name="Ryu S."/>
            <person name="Kim W."/>
        </authorList>
    </citation>
    <scope>NUCLEOTIDE SEQUENCE [LARGE SCALE GENOMIC DNA]</scope>
    <source>
        <tissue evidence="1">Muscle</tissue>
    </source>
</reference>
<keyword evidence="2" id="KW-1185">Reference proteome</keyword>
<name>A0A5B7FI15_PORTR</name>
<gene>
    <name evidence="1" type="ORF">E2C01_037757</name>
</gene>
<dbReference type="Proteomes" id="UP000324222">
    <property type="component" value="Unassembled WGS sequence"/>
</dbReference>
<organism evidence="1 2">
    <name type="scientific">Portunus trituberculatus</name>
    <name type="common">Swimming crab</name>
    <name type="synonym">Neptunus trituberculatus</name>
    <dbReference type="NCBI Taxonomy" id="210409"/>
    <lineage>
        <taxon>Eukaryota</taxon>
        <taxon>Metazoa</taxon>
        <taxon>Ecdysozoa</taxon>
        <taxon>Arthropoda</taxon>
        <taxon>Crustacea</taxon>
        <taxon>Multicrustacea</taxon>
        <taxon>Malacostraca</taxon>
        <taxon>Eumalacostraca</taxon>
        <taxon>Eucarida</taxon>
        <taxon>Decapoda</taxon>
        <taxon>Pleocyemata</taxon>
        <taxon>Brachyura</taxon>
        <taxon>Eubrachyura</taxon>
        <taxon>Portunoidea</taxon>
        <taxon>Portunidae</taxon>
        <taxon>Portuninae</taxon>
        <taxon>Portunus</taxon>
    </lineage>
</organism>